<feature type="compositionally biased region" description="Low complexity" evidence="1">
    <location>
        <begin position="11"/>
        <end position="22"/>
    </location>
</feature>
<dbReference type="AlphaFoldDB" id="A0A1I8HC83"/>
<sequence>MEDARTGPLPSSNSGYSSSYSRSHGRRRERQFDAASLEPPQLQQEQEADARSYGTSNRRSKSGLRALQELVSDARTMNCDAAGSPLPSRLPKPLTQKLPRHQQQRASHTEDDFAKYLGFADAEGSTDDGNRSRRQRSTQNQSSMVDRLSCADGDSGGLEGPTRRHQVKQQQQQQQQQQQHQHSSSSSSTSSNSHLSEEDFAEEEKLCQLVGSMLDQAARVEQQSCLYRGQRANLWDAEAIAASMYPFVNEFGDRVFRLQFRTAFPFNQPEMLEMFNLLSGNFSSGSDTELLLRQGLSDLRSIHLQMRLFLHTEAALAEVDDAALSSLLLAFAEQVDRDLRSASAGPGCGQFPSFSKYARRRAAALAAAVGRFAQTAERRRRLVLGRMRGLATTVMGFVACSPSDGVADGGLRKTVVALFDDMLACF</sequence>
<keyword evidence="2" id="KW-1185">Reference proteome</keyword>
<proteinExistence type="predicted"/>
<evidence type="ECO:0000313" key="3">
    <source>
        <dbReference type="WBParaSite" id="maker-uti_cns_0005262-snap-gene-0.1-mRNA-1"/>
    </source>
</evidence>
<evidence type="ECO:0000256" key="1">
    <source>
        <dbReference type="SAM" id="MobiDB-lite"/>
    </source>
</evidence>
<reference evidence="3" key="1">
    <citation type="submission" date="2016-11" db="UniProtKB">
        <authorList>
            <consortium name="WormBaseParasite"/>
        </authorList>
    </citation>
    <scope>IDENTIFICATION</scope>
</reference>
<evidence type="ECO:0000313" key="2">
    <source>
        <dbReference type="Proteomes" id="UP000095280"/>
    </source>
</evidence>
<protein>
    <submittedName>
        <fullName evidence="3">Protein phosphatase</fullName>
    </submittedName>
</protein>
<dbReference type="WBParaSite" id="maker-uti_cns_0005262-snap-gene-0.1-mRNA-1">
    <property type="protein sequence ID" value="maker-uti_cns_0005262-snap-gene-0.1-mRNA-1"/>
    <property type="gene ID" value="maker-uti_cns_0005262-snap-gene-0.1"/>
</dbReference>
<feature type="region of interest" description="Disordered" evidence="1">
    <location>
        <begin position="1"/>
        <end position="198"/>
    </location>
</feature>
<feature type="compositionally biased region" description="Low complexity" evidence="1">
    <location>
        <begin position="168"/>
        <end position="194"/>
    </location>
</feature>
<dbReference type="Proteomes" id="UP000095280">
    <property type="component" value="Unplaced"/>
</dbReference>
<accession>A0A1I8HC83</accession>
<name>A0A1I8HC83_9PLAT</name>
<organism evidence="2 3">
    <name type="scientific">Macrostomum lignano</name>
    <dbReference type="NCBI Taxonomy" id="282301"/>
    <lineage>
        <taxon>Eukaryota</taxon>
        <taxon>Metazoa</taxon>
        <taxon>Spiralia</taxon>
        <taxon>Lophotrochozoa</taxon>
        <taxon>Platyhelminthes</taxon>
        <taxon>Rhabditophora</taxon>
        <taxon>Macrostomorpha</taxon>
        <taxon>Macrostomida</taxon>
        <taxon>Macrostomidae</taxon>
        <taxon>Macrostomum</taxon>
    </lineage>
</organism>